<dbReference type="Gene3D" id="3.90.180.10">
    <property type="entry name" value="Medium-chain alcohol dehydrogenases, catalytic domain"/>
    <property type="match status" value="1"/>
</dbReference>
<reference evidence="1 2" key="1">
    <citation type="submission" date="2013-03" db="EMBL/GenBank/DDBJ databases">
        <title>The Genome Sequence of Exophiala aquamarina CBS 119918.</title>
        <authorList>
            <consortium name="The Broad Institute Genomics Platform"/>
            <person name="Cuomo C."/>
            <person name="de Hoog S."/>
            <person name="Gorbushina A."/>
            <person name="Walker B."/>
            <person name="Young S.K."/>
            <person name="Zeng Q."/>
            <person name="Gargeya S."/>
            <person name="Fitzgerald M."/>
            <person name="Haas B."/>
            <person name="Abouelleil A."/>
            <person name="Allen A.W."/>
            <person name="Alvarado L."/>
            <person name="Arachchi H.M."/>
            <person name="Berlin A.M."/>
            <person name="Chapman S.B."/>
            <person name="Gainer-Dewar J."/>
            <person name="Goldberg J."/>
            <person name="Griggs A."/>
            <person name="Gujja S."/>
            <person name="Hansen M."/>
            <person name="Howarth C."/>
            <person name="Imamovic A."/>
            <person name="Ireland A."/>
            <person name="Larimer J."/>
            <person name="McCowan C."/>
            <person name="Murphy C."/>
            <person name="Pearson M."/>
            <person name="Poon T.W."/>
            <person name="Priest M."/>
            <person name="Roberts A."/>
            <person name="Saif S."/>
            <person name="Shea T."/>
            <person name="Sisk P."/>
            <person name="Sykes S."/>
            <person name="Wortman J."/>
            <person name="Nusbaum C."/>
            <person name="Birren B."/>
        </authorList>
    </citation>
    <scope>NUCLEOTIDE SEQUENCE [LARGE SCALE GENOMIC DNA]</scope>
    <source>
        <strain evidence="1 2">CBS 119918</strain>
    </source>
</reference>
<dbReference type="Proteomes" id="UP000027920">
    <property type="component" value="Unassembled WGS sequence"/>
</dbReference>
<dbReference type="PANTHER" id="PTHR45033">
    <property type="match status" value="1"/>
</dbReference>
<dbReference type="AlphaFoldDB" id="A0A072PRA9"/>
<gene>
    <name evidence="1" type="ORF">A1O9_00378</name>
</gene>
<dbReference type="HOGENOM" id="CLU_2084842_0_0_1"/>
<name>A0A072PRA9_9EURO</name>
<dbReference type="InterPro" id="IPR052711">
    <property type="entry name" value="Zinc_ADH-like"/>
</dbReference>
<dbReference type="OrthoDB" id="3509362at2759"/>
<dbReference type="SUPFAM" id="SSF51735">
    <property type="entry name" value="NAD(P)-binding Rossmann-fold domains"/>
    <property type="match status" value="1"/>
</dbReference>
<organism evidence="1 2">
    <name type="scientific">Exophiala aquamarina CBS 119918</name>
    <dbReference type="NCBI Taxonomy" id="1182545"/>
    <lineage>
        <taxon>Eukaryota</taxon>
        <taxon>Fungi</taxon>
        <taxon>Dikarya</taxon>
        <taxon>Ascomycota</taxon>
        <taxon>Pezizomycotina</taxon>
        <taxon>Eurotiomycetes</taxon>
        <taxon>Chaetothyriomycetidae</taxon>
        <taxon>Chaetothyriales</taxon>
        <taxon>Herpotrichiellaceae</taxon>
        <taxon>Exophiala</taxon>
    </lineage>
</organism>
<comment type="caution">
    <text evidence="1">The sequence shown here is derived from an EMBL/GenBank/DDBJ whole genome shotgun (WGS) entry which is preliminary data.</text>
</comment>
<dbReference type="VEuPathDB" id="FungiDB:A1O9_00378"/>
<dbReference type="InterPro" id="IPR036291">
    <property type="entry name" value="NAD(P)-bd_dom_sf"/>
</dbReference>
<dbReference type="EMBL" id="AMGV01000001">
    <property type="protein sequence ID" value="KEF62406.1"/>
    <property type="molecule type" value="Genomic_DNA"/>
</dbReference>
<keyword evidence="2" id="KW-1185">Reference proteome</keyword>
<accession>A0A072PRA9</accession>
<dbReference type="PANTHER" id="PTHR45033:SF2">
    <property type="entry name" value="ZINC-TYPE ALCOHOL DEHYDROGENASE-LIKE PROTEIN C1773.06C"/>
    <property type="match status" value="1"/>
</dbReference>
<dbReference type="GeneID" id="25275330"/>
<evidence type="ECO:0008006" key="3">
    <source>
        <dbReference type="Google" id="ProtNLM"/>
    </source>
</evidence>
<protein>
    <recommendedName>
        <fullName evidence="3">Alcohol dehydrogenase-like C-terminal domain-containing protein</fullName>
    </recommendedName>
</protein>
<dbReference type="RefSeq" id="XP_013264996.1">
    <property type="nucleotide sequence ID" value="XM_013409542.1"/>
</dbReference>
<proteinExistence type="predicted"/>
<dbReference type="STRING" id="1182545.A0A072PRA9"/>
<sequence>MKAPFCDQIATINYRTTPTRGEEVLEITDGIDVDLAVENSGSSSLAKSLRCTRRGGIISQVGYLGINAGPLSDMEDLYSALEATRMQLDDIVQNVYPFHEAEEAVQSLWEDNLKIYL</sequence>
<evidence type="ECO:0000313" key="2">
    <source>
        <dbReference type="Proteomes" id="UP000027920"/>
    </source>
</evidence>
<evidence type="ECO:0000313" key="1">
    <source>
        <dbReference type="EMBL" id="KEF62406.1"/>
    </source>
</evidence>